<protein>
    <submittedName>
        <fullName evidence="1">Uncharacterized protein</fullName>
    </submittedName>
</protein>
<evidence type="ECO:0000313" key="1">
    <source>
        <dbReference type="EMBL" id="GAF91179.1"/>
    </source>
</evidence>
<feature type="non-terminal residue" evidence="1">
    <location>
        <position position="1"/>
    </location>
</feature>
<dbReference type="AlphaFoldDB" id="X0TD84"/>
<proteinExistence type="predicted"/>
<organism evidence="1">
    <name type="scientific">marine sediment metagenome</name>
    <dbReference type="NCBI Taxonomy" id="412755"/>
    <lineage>
        <taxon>unclassified sequences</taxon>
        <taxon>metagenomes</taxon>
        <taxon>ecological metagenomes</taxon>
    </lineage>
</organism>
<name>X0TD84_9ZZZZ</name>
<gene>
    <name evidence="1" type="ORF">S01H1_19014</name>
</gene>
<dbReference type="EMBL" id="BARS01010225">
    <property type="protein sequence ID" value="GAF91179.1"/>
    <property type="molecule type" value="Genomic_DNA"/>
</dbReference>
<accession>X0TD84</accession>
<reference evidence="1" key="1">
    <citation type="journal article" date="2014" name="Front. Microbiol.">
        <title>High frequency of phylogenetically diverse reductive dehalogenase-homologous genes in deep subseafloor sedimentary metagenomes.</title>
        <authorList>
            <person name="Kawai M."/>
            <person name="Futagami T."/>
            <person name="Toyoda A."/>
            <person name="Takaki Y."/>
            <person name="Nishi S."/>
            <person name="Hori S."/>
            <person name="Arai W."/>
            <person name="Tsubouchi T."/>
            <person name="Morono Y."/>
            <person name="Uchiyama I."/>
            <person name="Ito T."/>
            <person name="Fujiyama A."/>
            <person name="Inagaki F."/>
            <person name="Takami H."/>
        </authorList>
    </citation>
    <scope>NUCLEOTIDE SEQUENCE</scope>
    <source>
        <strain evidence="1">Expedition CK06-06</strain>
    </source>
</reference>
<feature type="non-terminal residue" evidence="1">
    <location>
        <position position="316"/>
    </location>
</feature>
<sequence length="316" mass="37673">GNLTIIARTISNFSSLNTEFTQDFLGGRRFKRDELEGFYSALEHNCFGQYQKEMSFHYINNHIFQFRNLFFKYVDFTTGYLFNTPIIKNNLQKNIFNTFTILENKNPPQQFIELITNGFIRKKKGVFVSVNPSDLVDYLLNSYFAKIKQVSTATINTIFALHKKIKKSKNKKYFKRQQKRLRLLKIKIKFLNNFIGNIGDIEYNSKKDFKIERKKILDNKKRLINNRLKNINDVKFFVREAFKEEIKSFKQNPNQFVLKRLFKPNFPRITIRSINYASFLKYLKIRLQYKIRENLKELFFSNTSNISTLTRANSGL</sequence>
<comment type="caution">
    <text evidence="1">The sequence shown here is derived from an EMBL/GenBank/DDBJ whole genome shotgun (WGS) entry which is preliminary data.</text>
</comment>